<feature type="non-terminal residue" evidence="1">
    <location>
        <position position="76"/>
    </location>
</feature>
<evidence type="ECO:0000313" key="1">
    <source>
        <dbReference type="EMBL" id="KPJ49185.1"/>
    </source>
</evidence>
<sequence length="76" mass="8464">MKKVAFALILLPLCARGDIIPYGVTSMGGRGLFRTPLARTLPKGNVSIHLHGIYRSETHDSLDQGETYTNRRHWGT</sequence>
<organism evidence="1 2">
    <name type="scientific">candidate division TA06 bacterium DG_26</name>
    <dbReference type="NCBI Taxonomy" id="1703771"/>
    <lineage>
        <taxon>Bacteria</taxon>
        <taxon>Bacteria division TA06</taxon>
    </lineage>
</organism>
<name>A0A0S7WGC6_UNCT6</name>
<proteinExistence type="predicted"/>
<comment type="caution">
    <text evidence="1">The sequence shown here is derived from an EMBL/GenBank/DDBJ whole genome shotgun (WGS) entry which is preliminary data.</text>
</comment>
<gene>
    <name evidence="1" type="ORF">AMJ40_06080</name>
</gene>
<accession>A0A0S7WGC6</accession>
<dbReference type="AlphaFoldDB" id="A0A0S7WGC6"/>
<protein>
    <submittedName>
        <fullName evidence="1">Uncharacterized protein</fullName>
    </submittedName>
</protein>
<evidence type="ECO:0000313" key="2">
    <source>
        <dbReference type="Proteomes" id="UP000051124"/>
    </source>
</evidence>
<dbReference type="Proteomes" id="UP000051124">
    <property type="component" value="Unassembled WGS sequence"/>
</dbReference>
<dbReference type="EMBL" id="LIZT01000071">
    <property type="protein sequence ID" value="KPJ49185.1"/>
    <property type="molecule type" value="Genomic_DNA"/>
</dbReference>
<reference evidence="1 2" key="1">
    <citation type="journal article" date="2015" name="Microbiome">
        <title>Genomic resolution of linkages in carbon, nitrogen, and sulfur cycling among widespread estuary sediment bacteria.</title>
        <authorList>
            <person name="Baker B.J."/>
            <person name="Lazar C.S."/>
            <person name="Teske A.P."/>
            <person name="Dick G.J."/>
        </authorList>
    </citation>
    <scope>NUCLEOTIDE SEQUENCE [LARGE SCALE GENOMIC DNA]</scope>
    <source>
        <strain evidence="1">DG_26</strain>
    </source>
</reference>